<sequence>MGGSYVYAYAYAYAARLPVEQDDLMAFLINPFAVVIWMTARITFWLDNHRGEERRSMISAMSHADEDWMIFKNGNTVGHYPGCSMSSRSLAASSFRIRTFWMLRIRSSRQSLFFPFAFRL</sequence>
<feature type="transmembrane region" description="Helical" evidence="1">
    <location>
        <begin position="24"/>
        <end position="46"/>
    </location>
</feature>
<keyword evidence="3" id="KW-1185">Reference proteome</keyword>
<protein>
    <submittedName>
        <fullName evidence="2">Uncharacterized protein</fullName>
    </submittedName>
</protein>
<proteinExistence type="predicted"/>
<reference evidence="2" key="1">
    <citation type="submission" date="2020-11" db="EMBL/GenBank/DDBJ databases">
        <authorList>
            <consortium name="DOE Joint Genome Institute"/>
            <person name="Ahrendt S."/>
            <person name="Riley R."/>
            <person name="Andreopoulos W."/>
            <person name="Labutti K."/>
            <person name="Pangilinan J."/>
            <person name="Ruiz-Duenas F.J."/>
            <person name="Barrasa J.M."/>
            <person name="Sanchez-Garcia M."/>
            <person name="Camarero S."/>
            <person name="Miyauchi S."/>
            <person name="Serrano A."/>
            <person name="Linde D."/>
            <person name="Babiker R."/>
            <person name="Drula E."/>
            <person name="Ayuso-Fernandez I."/>
            <person name="Pacheco R."/>
            <person name="Padilla G."/>
            <person name="Ferreira P."/>
            <person name="Barriuso J."/>
            <person name="Kellner H."/>
            <person name="Castanera R."/>
            <person name="Alfaro M."/>
            <person name="Ramirez L."/>
            <person name="Pisabarro A.G."/>
            <person name="Kuo A."/>
            <person name="Tritt A."/>
            <person name="Lipzen A."/>
            <person name="He G."/>
            <person name="Yan M."/>
            <person name="Ng V."/>
            <person name="Cullen D."/>
            <person name="Martin F."/>
            <person name="Rosso M.-N."/>
            <person name="Henrissat B."/>
            <person name="Hibbett D."/>
            <person name="Martinez A.T."/>
            <person name="Grigoriev I.V."/>
        </authorList>
    </citation>
    <scope>NUCLEOTIDE SEQUENCE</scope>
    <source>
        <strain evidence="2">CIRM-BRFM 674</strain>
    </source>
</reference>
<evidence type="ECO:0000256" key="1">
    <source>
        <dbReference type="SAM" id="Phobius"/>
    </source>
</evidence>
<dbReference type="EMBL" id="MU155137">
    <property type="protein sequence ID" value="KAF9485213.1"/>
    <property type="molecule type" value="Genomic_DNA"/>
</dbReference>
<keyword evidence="1" id="KW-1133">Transmembrane helix</keyword>
<keyword evidence="1" id="KW-0472">Membrane</keyword>
<name>A0A9P6D703_9AGAR</name>
<gene>
    <name evidence="2" type="ORF">BDN70DRAFT_871609</name>
</gene>
<dbReference type="AlphaFoldDB" id="A0A9P6D703"/>
<evidence type="ECO:0000313" key="2">
    <source>
        <dbReference type="EMBL" id="KAF9485213.1"/>
    </source>
</evidence>
<evidence type="ECO:0000313" key="3">
    <source>
        <dbReference type="Proteomes" id="UP000807469"/>
    </source>
</evidence>
<keyword evidence="1" id="KW-0812">Transmembrane</keyword>
<accession>A0A9P6D703</accession>
<comment type="caution">
    <text evidence="2">The sequence shown here is derived from an EMBL/GenBank/DDBJ whole genome shotgun (WGS) entry which is preliminary data.</text>
</comment>
<organism evidence="2 3">
    <name type="scientific">Pholiota conissans</name>
    <dbReference type="NCBI Taxonomy" id="109636"/>
    <lineage>
        <taxon>Eukaryota</taxon>
        <taxon>Fungi</taxon>
        <taxon>Dikarya</taxon>
        <taxon>Basidiomycota</taxon>
        <taxon>Agaricomycotina</taxon>
        <taxon>Agaricomycetes</taxon>
        <taxon>Agaricomycetidae</taxon>
        <taxon>Agaricales</taxon>
        <taxon>Agaricineae</taxon>
        <taxon>Strophariaceae</taxon>
        <taxon>Pholiota</taxon>
    </lineage>
</organism>
<dbReference type="Proteomes" id="UP000807469">
    <property type="component" value="Unassembled WGS sequence"/>
</dbReference>